<keyword evidence="6" id="KW-1185">Reference proteome</keyword>
<dbReference type="GO" id="GO:0006357">
    <property type="term" value="P:regulation of transcription by RNA polymerase II"/>
    <property type="evidence" value="ECO:0007669"/>
    <property type="project" value="TreeGrafter"/>
</dbReference>
<dbReference type="InterPro" id="IPR003347">
    <property type="entry name" value="JmjC_dom"/>
</dbReference>
<dbReference type="SUPFAM" id="SSF51197">
    <property type="entry name" value="Clavaminate synthase-like"/>
    <property type="match status" value="1"/>
</dbReference>
<dbReference type="GO" id="GO:0003712">
    <property type="term" value="F:transcription coregulator activity"/>
    <property type="evidence" value="ECO:0007669"/>
    <property type="project" value="TreeGrafter"/>
</dbReference>
<dbReference type="InterPro" id="IPR045109">
    <property type="entry name" value="LSDs-like"/>
</dbReference>
<dbReference type="AlphaFoldDB" id="A0A9N9D3J5"/>
<feature type="domain" description="JmjC" evidence="4">
    <location>
        <begin position="465"/>
        <end position="644"/>
    </location>
</feature>
<dbReference type="PANTHER" id="PTHR12549">
    <property type="entry name" value="JMJC DOMAIN-CONTAINING HISTONE DEMETHYLATION PROTEIN"/>
    <property type="match status" value="1"/>
</dbReference>
<keyword evidence="2" id="KW-0479">Metal-binding</keyword>
<name>A0A9N9D3J5_9GLOM</name>
<evidence type="ECO:0000256" key="3">
    <source>
        <dbReference type="ARBA" id="ARBA00023242"/>
    </source>
</evidence>
<dbReference type="Proteomes" id="UP000789396">
    <property type="component" value="Unassembled WGS sequence"/>
</dbReference>
<keyword evidence="3" id="KW-0539">Nucleus</keyword>
<dbReference type="GO" id="GO:0000118">
    <property type="term" value="C:histone deacetylase complex"/>
    <property type="evidence" value="ECO:0007669"/>
    <property type="project" value="TreeGrafter"/>
</dbReference>
<dbReference type="EMBL" id="CAJVPZ010010592">
    <property type="protein sequence ID" value="CAG8621132.1"/>
    <property type="molecule type" value="Genomic_DNA"/>
</dbReference>
<dbReference type="GO" id="GO:0000785">
    <property type="term" value="C:chromatin"/>
    <property type="evidence" value="ECO:0007669"/>
    <property type="project" value="TreeGrafter"/>
</dbReference>
<dbReference type="GO" id="GO:0032454">
    <property type="term" value="F:histone H3K9 demethylase activity"/>
    <property type="evidence" value="ECO:0007669"/>
    <property type="project" value="InterPro"/>
</dbReference>
<dbReference type="OrthoDB" id="1667110at2759"/>
<reference evidence="5" key="1">
    <citation type="submission" date="2021-06" db="EMBL/GenBank/DDBJ databases">
        <authorList>
            <person name="Kallberg Y."/>
            <person name="Tangrot J."/>
            <person name="Rosling A."/>
        </authorList>
    </citation>
    <scope>NUCLEOTIDE SEQUENCE</scope>
    <source>
        <strain evidence="5">IN212</strain>
    </source>
</reference>
<evidence type="ECO:0000313" key="6">
    <source>
        <dbReference type="Proteomes" id="UP000789396"/>
    </source>
</evidence>
<accession>A0A9N9D3J5</accession>
<dbReference type="Gene3D" id="2.60.120.650">
    <property type="entry name" value="Cupin"/>
    <property type="match status" value="1"/>
</dbReference>
<protein>
    <submittedName>
        <fullName evidence="5">7949_t:CDS:1</fullName>
    </submittedName>
</protein>
<dbReference type="PROSITE" id="PS51184">
    <property type="entry name" value="JMJC"/>
    <property type="match status" value="1"/>
</dbReference>
<dbReference type="GO" id="GO:0046872">
    <property type="term" value="F:metal ion binding"/>
    <property type="evidence" value="ECO:0007669"/>
    <property type="project" value="UniProtKB-KW"/>
</dbReference>
<dbReference type="Pfam" id="PF02373">
    <property type="entry name" value="JmjC"/>
    <property type="match status" value="1"/>
</dbReference>
<gene>
    <name evidence="5" type="ORF">RFULGI_LOCUS7362</name>
</gene>
<sequence length="682" mass="79307">MNENLKRMFSSVDRGSRKRIALEQSWKMNCSRPTIPEHSFKTIALLAGCSIEEVKEYFEAQVYNDDNDSQSSEDGYFSEDMNLLDMLYEDQSSDQDFFLAESNSSTDTDASSIKSRCELISDSDSSSSHENSQCEMEIIYESSLNETYDSDFVLNRMDDTEDFLIDIGRDLSEPSNTHLQRKPCYISPYDRLPSSEEQCRFQNFRVFKQFSSDKSHPRAIASTFQNILLKEHYHLKTFKNEMIRRVLDSDIRHLCDHCVTTIFNGYWMCSFCGTEICLDCYDEWDDFSKSRCKKGRVHKKENYFPISHLTQHDVQILLDSVSNVISKKKVKTNGNLTRSHILQTKWINGEMDIDQFQCMWKIGHPFMISSFYEKLTHRLWTPKYFSRQFGDVICSCIDVVTKTSRKLKVGDFFAGFSYSSQNEKGKDRSPCLKIKDWPPNEDFAKAFPLHFNDFMFALPFKRYTHRNGSFNLSARLPPKTNPPDLGPKMYNAYGSTDEIGGKGTTNLHLDMTDAVNLMTYATPPEQRSKYERQFLHAAVWDIYKMDDLPLLCKFLRKLARERGIVIDHPIHDQCFYLDEALRKRLLKEYGIKGVRIYQNPGDIVFVPAGCAHQVCNYTSCIKVALDFVSPEGVERSYKITRQFRKLMPGHKRKEDILQLSNILFHTWMAVTSRQGFKTKPQN</sequence>
<dbReference type="CDD" id="cd02208">
    <property type="entry name" value="cupin_RmlC-like"/>
    <property type="match status" value="1"/>
</dbReference>
<dbReference type="SMART" id="SM00558">
    <property type="entry name" value="JmjC"/>
    <property type="match status" value="1"/>
</dbReference>
<dbReference type="GO" id="GO:0031490">
    <property type="term" value="F:chromatin DNA binding"/>
    <property type="evidence" value="ECO:0007669"/>
    <property type="project" value="TreeGrafter"/>
</dbReference>
<evidence type="ECO:0000256" key="1">
    <source>
        <dbReference type="ARBA" id="ARBA00004123"/>
    </source>
</evidence>
<dbReference type="PANTHER" id="PTHR12549:SF38">
    <property type="entry name" value="JMJC DOMAIN-CONTAINING HISTONE DEMETHYLASE 2, ISOFORM A"/>
    <property type="match status" value="1"/>
</dbReference>
<proteinExistence type="predicted"/>
<comment type="subcellular location">
    <subcellularLocation>
        <location evidence="1">Nucleus</location>
    </subcellularLocation>
</comment>
<evidence type="ECO:0000259" key="4">
    <source>
        <dbReference type="PROSITE" id="PS51184"/>
    </source>
</evidence>
<feature type="non-terminal residue" evidence="5">
    <location>
        <position position="682"/>
    </location>
</feature>
<evidence type="ECO:0000313" key="5">
    <source>
        <dbReference type="EMBL" id="CAG8621132.1"/>
    </source>
</evidence>
<evidence type="ECO:0000256" key="2">
    <source>
        <dbReference type="ARBA" id="ARBA00022723"/>
    </source>
</evidence>
<comment type="caution">
    <text evidence="5">The sequence shown here is derived from an EMBL/GenBank/DDBJ whole genome shotgun (WGS) entry which is preliminary data.</text>
</comment>
<organism evidence="5 6">
    <name type="scientific">Racocetra fulgida</name>
    <dbReference type="NCBI Taxonomy" id="60492"/>
    <lineage>
        <taxon>Eukaryota</taxon>
        <taxon>Fungi</taxon>
        <taxon>Fungi incertae sedis</taxon>
        <taxon>Mucoromycota</taxon>
        <taxon>Glomeromycotina</taxon>
        <taxon>Glomeromycetes</taxon>
        <taxon>Diversisporales</taxon>
        <taxon>Gigasporaceae</taxon>
        <taxon>Racocetra</taxon>
    </lineage>
</organism>